<accession>A0A9J6E5I0</accession>
<reference evidence="1" key="1">
    <citation type="journal article" date="2020" name="Cell">
        <title>Large-Scale Comparative Analyses of Tick Genomes Elucidate Their Genetic Diversity and Vector Capacities.</title>
        <authorList>
            <consortium name="Tick Genome and Microbiome Consortium (TIGMIC)"/>
            <person name="Jia N."/>
            <person name="Wang J."/>
            <person name="Shi W."/>
            <person name="Du L."/>
            <person name="Sun Y."/>
            <person name="Zhan W."/>
            <person name="Jiang J.F."/>
            <person name="Wang Q."/>
            <person name="Zhang B."/>
            <person name="Ji P."/>
            <person name="Bell-Sakyi L."/>
            <person name="Cui X.M."/>
            <person name="Yuan T.T."/>
            <person name="Jiang B.G."/>
            <person name="Yang W.F."/>
            <person name="Lam T.T."/>
            <person name="Chang Q.C."/>
            <person name="Ding S.J."/>
            <person name="Wang X.J."/>
            <person name="Zhu J.G."/>
            <person name="Ruan X.D."/>
            <person name="Zhao L."/>
            <person name="Wei J.T."/>
            <person name="Ye R.Z."/>
            <person name="Que T.C."/>
            <person name="Du C.H."/>
            <person name="Zhou Y.H."/>
            <person name="Cheng J.X."/>
            <person name="Dai P.F."/>
            <person name="Guo W.B."/>
            <person name="Han X.H."/>
            <person name="Huang E.J."/>
            <person name="Li L.F."/>
            <person name="Wei W."/>
            <person name="Gao Y.C."/>
            <person name="Liu J.Z."/>
            <person name="Shao H.Z."/>
            <person name="Wang X."/>
            <person name="Wang C.C."/>
            <person name="Yang T.C."/>
            <person name="Huo Q.B."/>
            <person name="Li W."/>
            <person name="Chen H.Y."/>
            <person name="Chen S.E."/>
            <person name="Zhou L.G."/>
            <person name="Ni X.B."/>
            <person name="Tian J.H."/>
            <person name="Sheng Y."/>
            <person name="Liu T."/>
            <person name="Pan Y.S."/>
            <person name="Xia L.Y."/>
            <person name="Li J."/>
            <person name="Zhao F."/>
            <person name="Cao W.C."/>
        </authorList>
    </citation>
    <scope>NUCLEOTIDE SEQUENCE</scope>
    <source>
        <strain evidence="1">Rmic-2018</strain>
    </source>
</reference>
<dbReference type="Proteomes" id="UP000821866">
    <property type="component" value="Chromosome 4"/>
</dbReference>
<name>A0A9J6E5I0_RHIMP</name>
<dbReference type="EMBL" id="JABSTU010000006">
    <property type="protein sequence ID" value="KAH8029353.1"/>
    <property type="molecule type" value="Genomic_DNA"/>
</dbReference>
<gene>
    <name evidence="1" type="ORF">HPB51_025361</name>
</gene>
<dbReference type="AlphaFoldDB" id="A0A9J6E5I0"/>
<comment type="caution">
    <text evidence="1">The sequence shown here is derived from an EMBL/GenBank/DDBJ whole genome shotgun (WGS) entry which is preliminary data.</text>
</comment>
<proteinExistence type="predicted"/>
<evidence type="ECO:0000313" key="2">
    <source>
        <dbReference type="Proteomes" id="UP000821866"/>
    </source>
</evidence>
<keyword evidence="2" id="KW-1185">Reference proteome</keyword>
<evidence type="ECO:0000313" key="1">
    <source>
        <dbReference type="EMBL" id="KAH8029353.1"/>
    </source>
</evidence>
<protein>
    <submittedName>
        <fullName evidence="1">Uncharacterized protein</fullName>
    </submittedName>
</protein>
<reference evidence="1" key="2">
    <citation type="submission" date="2021-09" db="EMBL/GenBank/DDBJ databases">
        <authorList>
            <person name="Jia N."/>
            <person name="Wang J."/>
            <person name="Shi W."/>
            <person name="Du L."/>
            <person name="Sun Y."/>
            <person name="Zhan W."/>
            <person name="Jiang J."/>
            <person name="Wang Q."/>
            <person name="Zhang B."/>
            <person name="Ji P."/>
            <person name="Sakyi L.B."/>
            <person name="Cui X."/>
            <person name="Yuan T."/>
            <person name="Jiang B."/>
            <person name="Yang W."/>
            <person name="Lam T.T.-Y."/>
            <person name="Chang Q."/>
            <person name="Ding S."/>
            <person name="Wang X."/>
            <person name="Zhu J."/>
            <person name="Ruan X."/>
            <person name="Zhao L."/>
            <person name="Wei J."/>
            <person name="Que T."/>
            <person name="Du C."/>
            <person name="Cheng J."/>
            <person name="Dai P."/>
            <person name="Han X."/>
            <person name="Huang E."/>
            <person name="Gao Y."/>
            <person name="Liu J."/>
            <person name="Shao H."/>
            <person name="Ye R."/>
            <person name="Li L."/>
            <person name="Wei W."/>
            <person name="Wang X."/>
            <person name="Wang C."/>
            <person name="Huo Q."/>
            <person name="Li W."/>
            <person name="Guo W."/>
            <person name="Chen H."/>
            <person name="Chen S."/>
            <person name="Zhou L."/>
            <person name="Zhou L."/>
            <person name="Ni X."/>
            <person name="Tian J."/>
            <person name="Zhou Y."/>
            <person name="Sheng Y."/>
            <person name="Liu T."/>
            <person name="Pan Y."/>
            <person name="Xia L."/>
            <person name="Li J."/>
            <person name="Zhao F."/>
            <person name="Cao W."/>
        </authorList>
    </citation>
    <scope>NUCLEOTIDE SEQUENCE</scope>
    <source>
        <strain evidence="1">Rmic-2018</strain>
        <tissue evidence="1">Larvae</tissue>
    </source>
</reference>
<sequence>MPLTPTSLIADVEARSLFIAFLDVLSDLEDSHFAVQGTHTCVITCVCCNFLPEHVRPFCRCLQRLQEVFFFIPFILKAPSASPNSAFCEFSYQAVLDLEASAQLSLFFLVAGLDVPQLLLQALFRCVNVGPGLRNQCVHLCSVPGMQPPLNVLQLGGILKPLKAQPTGVLMHFVLQPKQPFVFQPPFFLVLFLARKQFFNTQAVLLCLVLVSRSFSTRVCSVDS</sequence>
<organism evidence="1 2">
    <name type="scientific">Rhipicephalus microplus</name>
    <name type="common">Cattle tick</name>
    <name type="synonym">Boophilus microplus</name>
    <dbReference type="NCBI Taxonomy" id="6941"/>
    <lineage>
        <taxon>Eukaryota</taxon>
        <taxon>Metazoa</taxon>
        <taxon>Ecdysozoa</taxon>
        <taxon>Arthropoda</taxon>
        <taxon>Chelicerata</taxon>
        <taxon>Arachnida</taxon>
        <taxon>Acari</taxon>
        <taxon>Parasitiformes</taxon>
        <taxon>Ixodida</taxon>
        <taxon>Ixodoidea</taxon>
        <taxon>Ixodidae</taxon>
        <taxon>Rhipicephalinae</taxon>
        <taxon>Rhipicephalus</taxon>
        <taxon>Boophilus</taxon>
    </lineage>
</organism>